<protein>
    <submittedName>
        <fullName evidence="1">Uncharacterized protein</fullName>
    </submittedName>
</protein>
<dbReference type="EMBL" id="KN832983">
    <property type="protein sequence ID" value="KIM86137.1"/>
    <property type="molecule type" value="Genomic_DNA"/>
</dbReference>
<accession>A0A0C3C8Y7</accession>
<evidence type="ECO:0000313" key="1">
    <source>
        <dbReference type="EMBL" id="KIM86137.1"/>
    </source>
</evidence>
<sequence>MVLVAGIAHLTPFELPELVSDMQSNEDWESFLKEMVERGETFNICPNFSRAFLVGVR</sequence>
<dbReference type="Proteomes" id="UP000054166">
    <property type="component" value="Unassembled WGS sequence"/>
</dbReference>
<name>A0A0C3C8Y7_PILCF</name>
<keyword evidence="2" id="KW-1185">Reference proteome</keyword>
<gene>
    <name evidence="1" type="ORF">PILCRDRAFT_5197</name>
</gene>
<proteinExistence type="predicted"/>
<reference evidence="2" key="2">
    <citation type="submission" date="2015-01" db="EMBL/GenBank/DDBJ databases">
        <title>Evolutionary Origins and Diversification of the Mycorrhizal Mutualists.</title>
        <authorList>
            <consortium name="DOE Joint Genome Institute"/>
            <consortium name="Mycorrhizal Genomics Consortium"/>
            <person name="Kohler A."/>
            <person name="Kuo A."/>
            <person name="Nagy L.G."/>
            <person name="Floudas D."/>
            <person name="Copeland A."/>
            <person name="Barry K.W."/>
            <person name="Cichocki N."/>
            <person name="Veneault-Fourrey C."/>
            <person name="LaButti K."/>
            <person name="Lindquist E.A."/>
            <person name="Lipzen A."/>
            <person name="Lundell T."/>
            <person name="Morin E."/>
            <person name="Murat C."/>
            <person name="Riley R."/>
            <person name="Ohm R."/>
            <person name="Sun H."/>
            <person name="Tunlid A."/>
            <person name="Henrissat B."/>
            <person name="Grigoriev I.V."/>
            <person name="Hibbett D.S."/>
            <person name="Martin F."/>
        </authorList>
    </citation>
    <scope>NUCLEOTIDE SEQUENCE [LARGE SCALE GENOMIC DNA]</scope>
    <source>
        <strain evidence="2">F 1598</strain>
    </source>
</reference>
<dbReference type="AlphaFoldDB" id="A0A0C3C8Y7"/>
<evidence type="ECO:0000313" key="2">
    <source>
        <dbReference type="Proteomes" id="UP000054166"/>
    </source>
</evidence>
<reference evidence="1 2" key="1">
    <citation type="submission" date="2014-04" db="EMBL/GenBank/DDBJ databases">
        <authorList>
            <consortium name="DOE Joint Genome Institute"/>
            <person name="Kuo A."/>
            <person name="Tarkka M."/>
            <person name="Buscot F."/>
            <person name="Kohler A."/>
            <person name="Nagy L.G."/>
            <person name="Floudas D."/>
            <person name="Copeland A."/>
            <person name="Barry K.W."/>
            <person name="Cichocki N."/>
            <person name="Veneault-Fourrey C."/>
            <person name="LaButti K."/>
            <person name="Lindquist E.A."/>
            <person name="Lipzen A."/>
            <person name="Lundell T."/>
            <person name="Morin E."/>
            <person name="Murat C."/>
            <person name="Sun H."/>
            <person name="Tunlid A."/>
            <person name="Henrissat B."/>
            <person name="Grigoriev I.V."/>
            <person name="Hibbett D.S."/>
            <person name="Martin F."/>
            <person name="Nordberg H.P."/>
            <person name="Cantor M.N."/>
            <person name="Hua S.X."/>
        </authorList>
    </citation>
    <scope>NUCLEOTIDE SEQUENCE [LARGE SCALE GENOMIC DNA]</scope>
    <source>
        <strain evidence="1 2">F 1598</strain>
    </source>
</reference>
<organism evidence="1 2">
    <name type="scientific">Piloderma croceum (strain F 1598)</name>
    <dbReference type="NCBI Taxonomy" id="765440"/>
    <lineage>
        <taxon>Eukaryota</taxon>
        <taxon>Fungi</taxon>
        <taxon>Dikarya</taxon>
        <taxon>Basidiomycota</taxon>
        <taxon>Agaricomycotina</taxon>
        <taxon>Agaricomycetes</taxon>
        <taxon>Agaricomycetidae</taxon>
        <taxon>Atheliales</taxon>
        <taxon>Atheliaceae</taxon>
        <taxon>Piloderma</taxon>
    </lineage>
</organism>
<dbReference type="HOGENOM" id="CLU_2997235_0_0_1"/>
<dbReference type="InParanoid" id="A0A0C3C8Y7"/>